<evidence type="ECO:0000313" key="2">
    <source>
        <dbReference type="EMBL" id="KAF6831851.1"/>
    </source>
</evidence>
<dbReference type="Proteomes" id="UP000654918">
    <property type="component" value="Unassembled WGS sequence"/>
</dbReference>
<sequence>MRCDGNPLLAGMRFASDSAPTTNVLASGGSLGPPLSLSLILEWLASVDSCALHDTVEGAVATSNNTAGRAQAFSTTRLAHSTAAAAGLRDPATDDGTRSRREE</sequence>
<organism evidence="2 3">
    <name type="scientific">Colletotrichum plurivorum</name>
    <dbReference type="NCBI Taxonomy" id="2175906"/>
    <lineage>
        <taxon>Eukaryota</taxon>
        <taxon>Fungi</taxon>
        <taxon>Dikarya</taxon>
        <taxon>Ascomycota</taxon>
        <taxon>Pezizomycotina</taxon>
        <taxon>Sordariomycetes</taxon>
        <taxon>Hypocreomycetidae</taxon>
        <taxon>Glomerellales</taxon>
        <taxon>Glomerellaceae</taxon>
        <taxon>Colletotrichum</taxon>
        <taxon>Colletotrichum orchidearum species complex</taxon>
    </lineage>
</organism>
<gene>
    <name evidence="2" type="ORF">CPLU01_06500</name>
</gene>
<dbReference type="EMBL" id="WIGO01000076">
    <property type="protein sequence ID" value="KAF6831851.1"/>
    <property type="molecule type" value="Genomic_DNA"/>
</dbReference>
<name>A0A8H6KJD4_9PEZI</name>
<comment type="caution">
    <text evidence="2">The sequence shown here is derived from an EMBL/GenBank/DDBJ whole genome shotgun (WGS) entry which is preliminary data.</text>
</comment>
<evidence type="ECO:0000256" key="1">
    <source>
        <dbReference type="SAM" id="MobiDB-lite"/>
    </source>
</evidence>
<keyword evidence="3" id="KW-1185">Reference proteome</keyword>
<evidence type="ECO:0000313" key="3">
    <source>
        <dbReference type="Proteomes" id="UP000654918"/>
    </source>
</evidence>
<protein>
    <submittedName>
        <fullName evidence="2">Uncharacterized protein</fullName>
    </submittedName>
</protein>
<feature type="region of interest" description="Disordered" evidence="1">
    <location>
        <begin position="81"/>
        <end position="103"/>
    </location>
</feature>
<dbReference type="AlphaFoldDB" id="A0A8H6KJD4"/>
<feature type="compositionally biased region" description="Basic and acidic residues" evidence="1">
    <location>
        <begin position="91"/>
        <end position="103"/>
    </location>
</feature>
<accession>A0A8H6KJD4</accession>
<proteinExistence type="predicted"/>
<reference evidence="2" key="1">
    <citation type="journal article" date="2020" name="Phytopathology">
        <title>Genome Sequence Resources of Colletotrichum truncatum, C. plurivorum, C. musicola, and C. sojae: Four Species Pathogenic to Soybean (Glycine max).</title>
        <authorList>
            <person name="Rogerio F."/>
            <person name="Boufleur T.R."/>
            <person name="Ciampi-Guillardi M."/>
            <person name="Sukno S.A."/>
            <person name="Thon M.R."/>
            <person name="Massola Junior N.S."/>
            <person name="Baroncelli R."/>
        </authorList>
    </citation>
    <scope>NUCLEOTIDE SEQUENCE</scope>
    <source>
        <strain evidence="2">LFN00145</strain>
    </source>
</reference>